<keyword evidence="1" id="KW-0812">Transmembrane</keyword>
<dbReference type="RefSeq" id="XP_013901398.1">
    <property type="nucleotide sequence ID" value="XM_014045944.1"/>
</dbReference>
<dbReference type="AlphaFoldDB" id="A0A0D2L5T2"/>
<gene>
    <name evidence="2" type="ORF">MNEG_5576</name>
</gene>
<feature type="transmembrane region" description="Helical" evidence="1">
    <location>
        <begin position="71"/>
        <end position="87"/>
    </location>
</feature>
<dbReference type="OrthoDB" id="537257at2759"/>
<reference evidence="2 3" key="1">
    <citation type="journal article" date="2013" name="BMC Genomics">
        <title>Reconstruction of the lipid metabolism for the microalga Monoraphidium neglectum from its genome sequence reveals characteristics suitable for biofuel production.</title>
        <authorList>
            <person name="Bogen C."/>
            <person name="Al-Dilaimi A."/>
            <person name="Albersmeier A."/>
            <person name="Wichmann J."/>
            <person name="Grundmann M."/>
            <person name="Rupp O."/>
            <person name="Lauersen K.J."/>
            <person name="Blifernez-Klassen O."/>
            <person name="Kalinowski J."/>
            <person name="Goesmann A."/>
            <person name="Mussgnug J.H."/>
            <person name="Kruse O."/>
        </authorList>
    </citation>
    <scope>NUCLEOTIDE SEQUENCE [LARGE SCALE GENOMIC DNA]</scope>
    <source>
        <strain evidence="2 3">SAG 48.87</strain>
    </source>
</reference>
<dbReference type="KEGG" id="mng:MNEG_5576"/>
<dbReference type="PANTHER" id="PTHR35292">
    <property type="entry name" value="EXPRESSED PROTEIN"/>
    <property type="match status" value="1"/>
</dbReference>
<dbReference type="Proteomes" id="UP000054498">
    <property type="component" value="Unassembled WGS sequence"/>
</dbReference>
<keyword evidence="1" id="KW-1133">Transmembrane helix</keyword>
<evidence type="ECO:0000313" key="3">
    <source>
        <dbReference type="Proteomes" id="UP000054498"/>
    </source>
</evidence>
<keyword evidence="3" id="KW-1185">Reference proteome</keyword>
<dbReference type="PANTHER" id="PTHR35292:SF13">
    <property type="entry name" value="OS03G0581800 PROTEIN"/>
    <property type="match status" value="1"/>
</dbReference>
<evidence type="ECO:0000313" key="2">
    <source>
        <dbReference type="EMBL" id="KIZ02379.1"/>
    </source>
</evidence>
<dbReference type="GeneID" id="25738453"/>
<sequence length="104" mass="11553">MFALRGLSQARQVARVPRQAAVFQQKRGMAGGEDEDDSMFVNWWDNPTNPDVWHKHQASPIELHKLGAGGLAWWGVAFWGAIFYTAFGGKKKEKVPAAEEVAKA</sequence>
<dbReference type="EMBL" id="KK101062">
    <property type="protein sequence ID" value="KIZ02379.1"/>
    <property type="molecule type" value="Genomic_DNA"/>
</dbReference>
<proteinExistence type="predicted"/>
<evidence type="ECO:0000256" key="1">
    <source>
        <dbReference type="SAM" id="Phobius"/>
    </source>
</evidence>
<accession>A0A0D2L5T2</accession>
<keyword evidence="1" id="KW-0472">Membrane</keyword>
<organism evidence="2 3">
    <name type="scientific">Monoraphidium neglectum</name>
    <dbReference type="NCBI Taxonomy" id="145388"/>
    <lineage>
        <taxon>Eukaryota</taxon>
        <taxon>Viridiplantae</taxon>
        <taxon>Chlorophyta</taxon>
        <taxon>core chlorophytes</taxon>
        <taxon>Chlorophyceae</taxon>
        <taxon>CS clade</taxon>
        <taxon>Sphaeropleales</taxon>
        <taxon>Selenastraceae</taxon>
        <taxon>Monoraphidium</taxon>
    </lineage>
</organism>
<protein>
    <submittedName>
        <fullName evidence="2">Uncharacterized protein</fullName>
    </submittedName>
</protein>
<name>A0A0D2L5T2_9CHLO</name>